<dbReference type="Proteomes" id="UP001056120">
    <property type="component" value="Linkage Group LG21"/>
</dbReference>
<protein>
    <submittedName>
        <fullName evidence="1">Uncharacterized protein</fullName>
    </submittedName>
</protein>
<comment type="caution">
    <text evidence="1">The sequence shown here is derived from an EMBL/GenBank/DDBJ whole genome shotgun (WGS) entry which is preliminary data.</text>
</comment>
<accession>A0ACB9CD82</accession>
<reference evidence="2" key="1">
    <citation type="journal article" date="2022" name="Mol. Ecol. Resour.">
        <title>The genomes of chicory, endive, great burdock and yacon provide insights into Asteraceae palaeo-polyploidization history and plant inulin production.</title>
        <authorList>
            <person name="Fan W."/>
            <person name="Wang S."/>
            <person name="Wang H."/>
            <person name="Wang A."/>
            <person name="Jiang F."/>
            <person name="Liu H."/>
            <person name="Zhao H."/>
            <person name="Xu D."/>
            <person name="Zhang Y."/>
        </authorList>
    </citation>
    <scope>NUCLEOTIDE SEQUENCE [LARGE SCALE GENOMIC DNA]</scope>
    <source>
        <strain evidence="2">cv. Yunnan</strain>
    </source>
</reference>
<dbReference type="EMBL" id="CM042038">
    <property type="protein sequence ID" value="KAI3732271.1"/>
    <property type="molecule type" value="Genomic_DNA"/>
</dbReference>
<keyword evidence="2" id="KW-1185">Reference proteome</keyword>
<proteinExistence type="predicted"/>
<gene>
    <name evidence="1" type="ORF">L1987_63475</name>
</gene>
<organism evidence="1 2">
    <name type="scientific">Smallanthus sonchifolius</name>
    <dbReference type="NCBI Taxonomy" id="185202"/>
    <lineage>
        <taxon>Eukaryota</taxon>
        <taxon>Viridiplantae</taxon>
        <taxon>Streptophyta</taxon>
        <taxon>Embryophyta</taxon>
        <taxon>Tracheophyta</taxon>
        <taxon>Spermatophyta</taxon>
        <taxon>Magnoliopsida</taxon>
        <taxon>eudicotyledons</taxon>
        <taxon>Gunneridae</taxon>
        <taxon>Pentapetalae</taxon>
        <taxon>asterids</taxon>
        <taxon>campanulids</taxon>
        <taxon>Asterales</taxon>
        <taxon>Asteraceae</taxon>
        <taxon>Asteroideae</taxon>
        <taxon>Heliantheae alliance</taxon>
        <taxon>Millerieae</taxon>
        <taxon>Smallanthus</taxon>
    </lineage>
</organism>
<reference evidence="1 2" key="2">
    <citation type="journal article" date="2022" name="Mol. Ecol. Resour.">
        <title>The genomes of chicory, endive, great burdock and yacon provide insights into Asteraceae paleo-polyploidization history and plant inulin production.</title>
        <authorList>
            <person name="Fan W."/>
            <person name="Wang S."/>
            <person name="Wang H."/>
            <person name="Wang A."/>
            <person name="Jiang F."/>
            <person name="Liu H."/>
            <person name="Zhao H."/>
            <person name="Xu D."/>
            <person name="Zhang Y."/>
        </authorList>
    </citation>
    <scope>NUCLEOTIDE SEQUENCE [LARGE SCALE GENOMIC DNA]</scope>
    <source>
        <strain evidence="2">cv. Yunnan</strain>
        <tissue evidence="1">Leaves</tissue>
    </source>
</reference>
<sequence>MESLQHAIKKLQTNSGDDVLLHMDQSLHQTVGNAASDVTSENLDVNMVVKALNNLSELLLRQYSKDESGLKEQDHKALDHVIANLNMCMSRKNQQVDPAQKCSSPQQITSNVLHKERNNDQFGKNIEELQSGYVRDVGLPEDDNLVQKIKRVLDENLEFKDDLPSDPLLYKNLWLEAEAELCVASYKTRLHRAKREMGKSKALVPDLSEVASDIKKISSSNYSPTAPEPLHDAAGSKTSTTHEPNLSFPIVYEIDDVEDSVLARFNILKCREESNPVNMAEKEPADVKASGNKIQSSGVAEEPHLQHLLDTDDAVMVHSHGNQKMQVPFSMEAVDHAVMARLNILKSRGELDHVKAEQRILADGARAQVSESGAGRSMIQNQFGSSTACSASSFGWEYVLEG</sequence>
<evidence type="ECO:0000313" key="2">
    <source>
        <dbReference type="Proteomes" id="UP001056120"/>
    </source>
</evidence>
<evidence type="ECO:0000313" key="1">
    <source>
        <dbReference type="EMBL" id="KAI3732271.1"/>
    </source>
</evidence>
<name>A0ACB9CD82_9ASTR</name>